<protein>
    <submittedName>
        <fullName evidence="2">Uncharacterized protein</fullName>
    </submittedName>
</protein>
<accession>A0A9P5Y0R9</accession>
<comment type="caution">
    <text evidence="2">The sequence shown here is derived from an EMBL/GenBank/DDBJ whole genome shotgun (WGS) entry which is preliminary data.</text>
</comment>
<name>A0A9P5Y0R9_9AGAR</name>
<evidence type="ECO:0000313" key="3">
    <source>
        <dbReference type="Proteomes" id="UP000807353"/>
    </source>
</evidence>
<evidence type="ECO:0000256" key="1">
    <source>
        <dbReference type="SAM" id="Phobius"/>
    </source>
</evidence>
<evidence type="ECO:0000313" key="2">
    <source>
        <dbReference type="EMBL" id="KAF9459211.1"/>
    </source>
</evidence>
<sequence length="51" mass="6007">MMHVKKITKMPKSIVVTFKRQERIIVVVLISFKSIDDFVVIAFQFILEALR</sequence>
<dbReference type="EMBL" id="MU150321">
    <property type="protein sequence ID" value="KAF9459211.1"/>
    <property type="molecule type" value="Genomic_DNA"/>
</dbReference>
<keyword evidence="1" id="KW-0472">Membrane</keyword>
<keyword evidence="1" id="KW-0812">Transmembrane</keyword>
<dbReference type="AlphaFoldDB" id="A0A9P5Y0R9"/>
<keyword evidence="3" id="KW-1185">Reference proteome</keyword>
<feature type="transmembrane region" description="Helical" evidence="1">
    <location>
        <begin position="24"/>
        <end position="47"/>
    </location>
</feature>
<gene>
    <name evidence="2" type="ORF">BDZ94DRAFT_1268843</name>
</gene>
<proteinExistence type="predicted"/>
<organism evidence="2 3">
    <name type="scientific">Collybia nuda</name>
    <dbReference type="NCBI Taxonomy" id="64659"/>
    <lineage>
        <taxon>Eukaryota</taxon>
        <taxon>Fungi</taxon>
        <taxon>Dikarya</taxon>
        <taxon>Basidiomycota</taxon>
        <taxon>Agaricomycotina</taxon>
        <taxon>Agaricomycetes</taxon>
        <taxon>Agaricomycetidae</taxon>
        <taxon>Agaricales</taxon>
        <taxon>Tricholomatineae</taxon>
        <taxon>Clitocybaceae</taxon>
        <taxon>Collybia</taxon>
    </lineage>
</organism>
<dbReference type="Proteomes" id="UP000807353">
    <property type="component" value="Unassembled WGS sequence"/>
</dbReference>
<keyword evidence="1" id="KW-1133">Transmembrane helix</keyword>
<reference evidence="2" key="1">
    <citation type="submission" date="2020-11" db="EMBL/GenBank/DDBJ databases">
        <authorList>
            <consortium name="DOE Joint Genome Institute"/>
            <person name="Ahrendt S."/>
            <person name="Riley R."/>
            <person name="Andreopoulos W."/>
            <person name="Labutti K."/>
            <person name="Pangilinan J."/>
            <person name="Ruiz-Duenas F.J."/>
            <person name="Barrasa J.M."/>
            <person name="Sanchez-Garcia M."/>
            <person name="Camarero S."/>
            <person name="Miyauchi S."/>
            <person name="Serrano A."/>
            <person name="Linde D."/>
            <person name="Babiker R."/>
            <person name="Drula E."/>
            <person name="Ayuso-Fernandez I."/>
            <person name="Pacheco R."/>
            <person name="Padilla G."/>
            <person name="Ferreira P."/>
            <person name="Barriuso J."/>
            <person name="Kellner H."/>
            <person name="Castanera R."/>
            <person name="Alfaro M."/>
            <person name="Ramirez L."/>
            <person name="Pisabarro A.G."/>
            <person name="Kuo A."/>
            <person name="Tritt A."/>
            <person name="Lipzen A."/>
            <person name="He G."/>
            <person name="Yan M."/>
            <person name="Ng V."/>
            <person name="Cullen D."/>
            <person name="Martin F."/>
            <person name="Rosso M.-N."/>
            <person name="Henrissat B."/>
            <person name="Hibbett D."/>
            <person name="Martinez A.T."/>
            <person name="Grigoriev I.V."/>
        </authorList>
    </citation>
    <scope>NUCLEOTIDE SEQUENCE</scope>
    <source>
        <strain evidence="2">CBS 247.69</strain>
    </source>
</reference>